<keyword evidence="3 9" id="KW-0479">Metal-binding</keyword>
<evidence type="ECO:0000259" key="12">
    <source>
        <dbReference type="Pfam" id="PF02581"/>
    </source>
</evidence>
<dbReference type="FunFam" id="3.20.20.70:FF:000096">
    <property type="entry name" value="Thiamine-phosphate synthase"/>
    <property type="match status" value="1"/>
</dbReference>
<dbReference type="Proteomes" id="UP000808038">
    <property type="component" value="Unassembled WGS sequence"/>
</dbReference>
<dbReference type="EC" id="2.5.1.3" evidence="9"/>
<dbReference type="CDD" id="cd00564">
    <property type="entry name" value="TMP_TenI"/>
    <property type="match status" value="1"/>
</dbReference>
<comment type="catalytic activity">
    <reaction evidence="8 9 10">
        <text>2-[(2R,5Z)-2-carboxy-4-methylthiazol-5(2H)-ylidene]ethyl phosphate + 4-amino-2-methyl-5-(diphosphooxymethyl)pyrimidine + 2 H(+) = thiamine phosphate + CO2 + diphosphate</text>
        <dbReference type="Rhea" id="RHEA:47844"/>
        <dbReference type="ChEBI" id="CHEBI:15378"/>
        <dbReference type="ChEBI" id="CHEBI:16526"/>
        <dbReference type="ChEBI" id="CHEBI:33019"/>
        <dbReference type="ChEBI" id="CHEBI:37575"/>
        <dbReference type="ChEBI" id="CHEBI:57841"/>
        <dbReference type="ChEBI" id="CHEBI:62899"/>
        <dbReference type="EC" id="2.5.1.3"/>
    </reaction>
</comment>
<evidence type="ECO:0000256" key="8">
    <source>
        <dbReference type="ARBA" id="ARBA00047883"/>
    </source>
</evidence>
<evidence type="ECO:0000256" key="9">
    <source>
        <dbReference type="HAMAP-Rule" id="MF_00097"/>
    </source>
</evidence>
<evidence type="ECO:0000256" key="10">
    <source>
        <dbReference type="RuleBase" id="RU003826"/>
    </source>
</evidence>
<dbReference type="InterPro" id="IPR013785">
    <property type="entry name" value="Aldolase_TIM"/>
</dbReference>
<feature type="binding site" evidence="9">
    <location>
        <begin position="194"/>
        <end position="195"/>
    </location>
    <ligand>
        <name>2-[(2R,5Z)-2-carboxy-4-methylthiazol-5(2H)-ylidene]ethyl phosphate</name>
        <dbReference type="ChEBI" id="CHEBI:62899"/>
    </ligand>
</feature>
<feature type="binding site" evidence="9">
    <location>
        <position position="76"/>
    </location>
    <ligand>
        <name>Mg(2+)</name>
        <dbReference type="ChEBI" id="CHEBI:18420"/>
    </ligand>
</feature>
<dbReference type="Gene3D" id="3.20.20.70">
    <property type="entry name" value="Aldolase class I"/>
    <property type="match status" value="1"/>
</dbReference>
<dbReference type="GO" id="GO:0009229">
    <property type="term" value="P:thiamine diphosphate biosynthetic process"/>
    <property type="evidence" value="ECO:0007669"/>
    <property type="project" value="UniProtKB-UniRule"/>
</dbReference>
<dbReference type="InterPro" id="IPR034291">
    <property type="entry name" value="TMP_synthase"/>
</dbReference>
<evidence type="ECO:0000256" key="5">
    <source>
        <dbReference type="ARBA" id="ARBA00022977"/>
    </source>
</evidence>
<protein>
    <recommendedName>
        <fullName evidence="9">Thiamine-phosphate synthase</fullName>
        <shortName evidence="9">TP synthase</shortName>
        <shortName evidence="9">TPS</shortName>
        <ecNumber evidence="9">2.5.1.3</ecNumber>
    </recommendedName>
    <alternativeName>
        <fullName evidence="9">Thiamine-phosphate pyrophosphorylase</fullName>
        <shortName evidence="9">TMP pyrophosphorylase</shortName>
        <shortName evidence="9">TMP-PPase</shortName>
    </alternativeName>
</protein>
<comment type="function">
    <text evidence="9">Condenses 4-methyl-5-(beta-hydroxyethyl)thiazole monophosphate (THZ-P) and 2-methyl-4-amino-5-hydroxymethyl pyrimidine pyrophosphate (HMP-PP) to form thiamine monophosphate (TMP).</text>
</comment>
<evidence type="ECO:0000256" key="11">
    <source>
        <dbReference type="RuleBase" id="RU004253"/>
    </source>
</evidence>
<comment type="cofactor">
    <cofactor evidence="9">
        <name>Mg(2+)</name>
        <dbReference type="ChEBI" id="CHEBI:18420"/>
    </cofactor>
    <text evidence="9">Binds 1 Mg(2+) ion per subunit.</text>
</comment>
<dbReference type="GO" id="GO:0009228">
    <property type="term" value="P:thiamine biosynthetic process"/>
    <property type="evidence" value="ECO:0007669"/>
    <property type="project" value="UniProtKB-KW"/>
</dbReference>
<dbReference type="InterPro" id="IPR022998">
    <property type="entry name" value="ThiamineP_synth_TenI"/>
</dbReference>
<dbReference type="PANTHER" id="PTHR20857:SF15">
    <property type="entry name" value="THIAMINE-PHOSPHATE SYNTHASE"/>
    <property type="match status" value="1"/>
</dbReference>
<evidence type="ECO:0000256" key="6">
    <source>
        <dbReference type="ARBA" id="ARBA00047334"/>
    </source>
</evidence>
<dbReference type="Pfam" id="PF02581">
    <property type="entry name" value="TMP-TENI"/>
    <property type="match status" value="1"/>
</dbReference>
<comment type="similarity">
    <text evidence="9 10">Belongs to the thiamine-phosphate synthase family.</text>
</comment>
<keyword evidence="15" id="KW-1185">Reference proteome</keyword>
<dbReference type="RefSeq" id="WP_003610561.1">
    <property type="nucleotide sequence ID" value="NZ_ALXH01000138.1"/>
</dbReference>
<feature type="binding site" evidence="9">
    <location>
        <position position="75"/>
    </location>
    <ligand>
        <name>4-amino-2-methyl-5-(diphosphooxymethyl)pyrimidine</name>
        <dbReference type="ChEBI" id="CHEBI:57841"/>
    </ligand>
</feature>
<reference evidence="14" key="1">
    <citation type="submission" date="2020-02" db="EMBL/GenBank/DDBJ databases">
        <authorList>
            <person name="Fontana A."/>
            <person name="Patrone V."/>
            <person name="Morelli L."/>
        </authorList>
    </citation>
    <scope>NUCLEOTIDE SEQUENCE</scope>
    <source>
        <strain evidence="13">CCUG 30943</strain>
        <strain evidence="14">CCUG 43002</strain>
    </source>
</reference>
<gene>
    <name evidence="9 14" type="primary">thiE</name>
    <name evidence="14" type="ORF">HAU20_08400</name>
    <name evidence="13" type="ORF">HAU43_07955</name>
</gene>
<dbReference type="SUPFAM" id="SSF51391">
    <property type="entry name" value="Thiamin phosphate synthase"/>
    <property type="match status" value="1"/>
</dbReference>
<feature type="binding site" evidence="9">
    <location>
        <position position="114"/>
    </location>
    <ligand>
        <name>4-amino-2-methyl-5-(diphosphooxymethyl)pyrimidine</name>
        <dbReference type="ChEBI" id="CHEBI:57841"/>
    </ligand>
</feature>
<dbReference type="PANTHER" id="PTHR20857">
    <property type="entry name" value="THIAMINE-PHOSPHATE PYROPHOSPHORYLASE"/>
    <property type="match status" value="1"/>
</dbReference>
<comment type="catalytic activity">
    <reaction evidence="7 9 10">
        <text>2-(2-carboxy-4-methylthiazol-5-yl)ethyl phosphate + 4-amino-2-methyl-5-(diphosphooxymethyl)pyrimidine + 2 H(+) = thiamine phosphate + CO2 + diphosphate</text>
        <dbReference type="Rhea" id="RHEA:47848"/>
        <dbReference type="ChEBI" id="CHEBI:15378"/>
        <dbReference type="ChEBI" id="CHEBI:16526"/>
        <dbReference type="ChEBI" id="CHEBI:33019"/>
        <dbReference type="ChEBI" id="CHEBI:37575"/>
        <dbReference type="ChEBI" id="CHEBI:57841"/>
        <dbReference type="ChEBI" id="CHEBI:62890"/>
        <dbReference type="EC" id="2.5.1.3"/>
    </reaction>
</comment>
<evidence type="ECO:0000256" key="3">
    <source>
        <dbReference type="ARBA" id="ARBA00022723"/>
    </source>
</evidence>
<dbReference type="AlphaFoldDB" id="A0A4Z0RQD9"/>
<evidence type="ECO:0000256" key="2">
    <source>
        <dbReference type="ARBA" id="ARBA00022679"/>
    </source>
</evidence>
<name>A0A4Z0RQD9_WEICO</name>
<comment type="pathway">
    <text evidence="1 9 11">Cofactor biosynthesis; thiamine diphosphate biosynthesis; thiamine phosphate from 4-amino-2-methyl-5-diphosphomethylpyrimidine and 4-methyl-5-(2-phosphoethyl)-thiazole: step 1/1.</text>
</comment>
<feature type="domain" description="Thiamine phosphate synthase/TenI" evidence="12">
    <location>
        <begin position="9"/>
        <end position="195"/>
    </location>
</feature>
<organism evidence="14 15">
    <name type="scientific">Weissella confusa</name>
    <name type="common">Lactobacillus confusus</name>
    <dbReference type="NCBI Taxonomy" id="1583"/>
    <lineage>
        <taxon>Bacteria</taxon>
        <taxon>Bacillati</taxon>
        <taxon>Bacillota</taxon>
        <taxon>Bacilli</taxon>
        <taxon>Lactobacillales</taxon>
        <taxon>Lactobacillaceae</taxon>
        <taxon>Weissella</taxon>
    </lineage>
</organism>
<dbReference type="EMBL" id="JAAOCX010000009">
    <property type="protein sequence ID" value="MBJ7633016.1"/>
    <property type="molecule type" value="Genomic_DNA"/>
</dbReference>
<dbReference type="GeneID" id="57978736"/>
<accession>A0A4Z0RQD9</accession>
<dbReference type="GO" id="GO:0005737">
    <property type="term" value="C:cytoplasm"/>
    <property type="evidence" value="ECO:0007669"/>
    <property type="project" value="TreeGrafter"/>
</dbReference>
<feature type="binding site" evidence="9">
    <location>
        <position position="144"/>
    </location>
    <ligand>
        <name>4-amino-2-methyl-5-(diphosphooxymethyl)pyrimidine</name>
        <dbReference type="ChEBI" id="CHEBI:57841"/>
    </ligand>
</feature>
<dbReference type="HAMAP" id="MF_00097">
    <property type="entry name" value="TMP_synthase"/>
    <property type="match status" value="1"/>
</dbReference>
<feature type="binding site" evidence="9">
    <location>
        <begin position="41"/>
        <end position="45"/>
    </location>
    <ligand>
        <name>4-amino-2-methyl-5-(diphosphooxymethyl)pyrimidine</name>
        <dbReference type="ChEBI" id="CHEBI:57841"/>
    </ligand>
</feature>
<keyword evidence="5 9" id="KW-0784">Thiamine biosynthesis</keyword>
<reference evidence="14 15" key="2">
    <citation type="journal article" date="2021" name="Int. J. Food Microbiol.">
        <title>Safety demonstration of a microbial species for use in the food chain: Weissella confusa.</title>
        <authorList>
            <person name="Bourdichon F."/>
            <person name="Patrone V."/>
            <person name="Fontana A."/>
            <person name="Milani G."/>
            <person name="Morelli L."/>
        </authorList>
    </citation>
    <scope>NUCLEOTIDE SEQUENCE [LARGE SCALE GENOMIC DNA]</scope>
    <source>
        <strain evidence="13">CCUG 30943</strain>
        <strain evidence="14 15">CCUG 43002</strain>
    </source>
</reference>
<feature type="binding site" evidence="9">
    <location>
        <begin position="141"/>
        <end position="143"/>
    </location>
    <ligand>
        <name>2-[(2R,5Z)-2-carboxy-4-methylthiazol-5(2H)-ylidene]ethyl phosphate</name>
        <dbReference type="ChEBI" id="CHEBI:62899"/>
    </ligand>
</feature>
<proteinExistence type="inferred from homology"/>
<keyword evidence="2 9" id="KW-0808">Transferase</keyword>
<dbReference type="NCBIfam" id="TIGR00693">
    <property type="entry name" value="thiE"/>
    <property type="match status" value="1"/>
</dbReference>
<dbReference type="GO" id="GO:0000287">
    <property type="term" value="F:magnesium ion binding"/>
    <property type="evidence" value="ECO:0007669"/>
    <property type="project" value="UniProtKB-UniRule"/>
</dbReference>
<evidence type="ECO:0000313" key="15">
    <source>
        <dbReference type="Proteomes" id="UP000728106"/>
    </source>
</evidence>
<evidence type="ECO:0000313" key="13">
    <source>
        <dbReference type="EMBL" id="MBJ7633016.1"/>
    </source>
</evidence>
<dbReference type="InterPro" id="IPR036206">
    <property type="entry name" value="ThiamineP_synth_sf"/>
</dbReference>
<feature type="binding site" evidence="9">
    <location>
        <position position="174"/>
    </location>
    <ligand>
        <name>2-[(2R,5Z)-2-carboxy-4-methylthiazol-5(2H)-ylidene]ethyl phosphate</name>
        <dbReference type="ChEBI" id="CHEBI:62899"/>
    </ligand>
</feature>
<dbReference type="Proteomes" id="UP000728106">
    <property type="component" value="Unassembled WGS sequence"/>
</dbReference>
<evidence type="ECO:0000256" key="4">
    <source>
        <dbReference type="ARBA" id="ARBA00022842"/>
    </source>
</evidence>
<comment type="catalytic activity">
    <reaction evidence="6 9 10">
        <text>4-methyl-5-(2-phosphooxyethyl)-thiazole + 4-amino-2-methyl-5-(diphosphooxymethyl)pyrimidine + H(+) = thiamine phosphate + diphosphate</text>
        <dbReference type="Rhea" id="RHEA:22328"/>
        <dbReference type="ChEBI" id="CHEBI:15378"/>
        <dbReference type="ChEBI" id="CHEBI:33019"/>
        <dbReference type="ChEBI" id="CHEBI:37575"/>
        <dbReference type="ChEBI" id="CHEBI:57841"/>
        <dbReference type="ChEBI" id="CHEBI:58296"/>
        <dbReference type="EC" id="2.5.1.3"/>
    </reaction>
</comment>
<dbReference type="GO" id="GO:0004789">
    <property type="term" value="F:thiamine-phosphate diphosphorylase activity"/>
    <property type="evidence" value="ECO:0007669"/>
    <property type="project" value="UniProtKB-UniRule"/>
</dbReference>
<evidence type="ECO:0000256" key="7">
    <source>
        <dbReference type="ARBA" id="ARBA00047851"/>
    </source>
</evidence>
<evidence type="ECO:0000313" key="14">
    <source>
        <dbReference type="EMBL" id="MBJ7639400.1"/>
    </source>
</evidence>
<feature type="binding site" evidence="9">
    <location>
        <position position="95"/>
    </location>
    <ligand>
        <name>Mg(2+)</name>
        <dbReference type="ChEBI" id="CHEBI:18420"/>
    </ligand>
</feature>
<evidence type="ECO:0000256" key="1">
    <source>
        <dbReference type="ARBA" id="ARBA00005165"/>
    </source>
</evidence>
<sequence length="217" mass="23430">MNKEFLQRYFVAGSQNFPDLTLPEYEERIALIMQSGITAYQFREKNPTLSFDEKQALAMRLREKARELAVPFIVDDDVALAIAVEADGIHVGQDDMPITDVVAQVAGQMIVGLSVRNKAEMVAAQSVMGIDYLGVGPVFATTTKADAATPLGLDGLATTLNANAKQLPTVAIGGITLEDLPALHQSGVDGVSVISLLSEAPDVRTVIDEMKEQWRTL</sequence>
<dbReference type="EMBL" id="JAAOCP010000009">
    <property type="protein sequence ID" value="MBJ7639400.1"/>
    <property type="molecule type" value="Genomic_DNA"/>
</dbReference>
<keyword evidence="4 9" id="KW-0460">Magnesium</keyword>
<comment type="caution">
    <text evidence="14">The sequence shown here is derived from an EMBL/GenBank/DDBJ whole genome shotgun (WGS) entry which is preliminary data.</text>
</comment>